<dbReference type="CDD" id="cd20404">
    <property type="entry name" value="Tudor_Agenet_AtEML-like"/>
    <property type="match status" value="1"/>
</dbReference>
<dbReference type="PANTHER" id="PTHR12663">
    <property type="entry name" value="ANDROGEN INDUCED INHIBITOR OF PROLIFERATION AS3 / PDS5-RELATED"/>
    <property type="match status" value="1"/>
</dbReference>
<feature type="compositionally biased region" description="Basic and acidic residues" evidence="8">
    <location>
        <begin position="893"/>
        <end position="904"/>
    </location>
</feature>
<gene>
    <name evidence="10" type="ORF">CASFOL_000495</name>
</gene>
<accession>A0ABD3EPE7</accession>
<feature type="compositionally biased region" description="Basic and acidic residues" evidence="8">
    <location>
        <begin position="440"/>
        <end position="458"/>
    </location>
</feature>
<keyword evidence="4" id="KW-0498">Mitosis</keyword>
<feature type="compositionally biased region" description="Basic and acidic residues" evidence="8">
    <location>
        <begin position="830"/>
        <end position="882"/>
    </location>
</feature>
<feature type="region of interest" description="Disordered" evidence="8">
    <location>
        <begin position="402"/>
        <end position="945"/>
    </location>
</feature>
<comment type="subcellular location">
    <subcellularLocation>
        <location evidence="1">Nucleus</location>
    </subcellularLocation>
</comment>
<feature type="compositionally biased region" description="Basic and acidic residues" evidence="8">
    <location>
        <begin position="267"/>
        <end position="307"/>
    </location>
</feature>
<keyword evidence="6" id="KW-0539">Nucleus</keyword>
<feature type="domain" description="Tudor" evidence="9">
    <location>
        <begin position="950"/>
        <end position="1008"/>
    </location>
</feature>
<feature type="compositionally biased region" description="Basic and acidic residues" evidence="8">
    <location>
        <begin position="786"/>
        <end position="796"/>
    </location>
</feature>
<keyword evidence="2" id="KW-0132">Cell division</keyword>
<organism evidence="10 11">
    <name type="scientific">Castilleja foliolosa</name>
    <dbReference type="NCBI Taxonomy" id="1961234"/>
    <lineage>
        <taxon>Eukaryota</taxon>
        <taxon>Viridiplantae</taxon>
        <taxon>Streptophyta</taxon>
        <taxon>Embryophyta</taxon>
        <taxon>Tracheophyta</taxon>
        <taxon>Spermatophyta</taxon>
        <taxon>Magnoliopsida</taxon>
        <taxon>eudicotyledons</taxon>
        <taxon>Gunneridae</taxon>
        <taxon>Pentapetalae</taxon>
        <taxon>asterids</taxon>
        <taxon>lamiids</taxon>
        <taxon>Lamiales</taxon>
        <taxon>Orobanchaceae</taxon>
        <taxon>Pedicularideae</taxon>
        <taxon>Castillejinae</taxon>
        <taxon>Castilleja</taxon>
    </lineage>
</organism>
<evidence type="ECO:0000256" key="7">
    <source>
        <dbReference type="ARBA" id="ARBA00023306"/>
    </source>
</evidence>
<dbReference type="SUPFAM" id="SSF63748">
    <property type="entry name" value="Tudor/PWWP/MBT"/>
    <property type="match status" value="1"/>
</dbReference>
<keyword evidence="11" id="KW-1185">Reference proteome</keyword>
<feature type="compositionally biased region" description="Polar residues" evidence="8">
    <location>
        <begin position="310"/>
        <end position="321"/>
    </location>
</feature>
<evidence type="ECO:0000256" key="2">
    <source>
        <dbReference type="ARBA" id="ARBA00022618"/>
    </source>
</evidence>
<protein>
    <recommendedName>
        <fullName evidence="9">Tudor domain-containing protein</fullName>
    </recommendedName>
</protein>
<comment type="caution">
    <text evidence="10">The sequence shown here is derived from an EMBL/GenBank/DDBJ whole genome shotgun (WGS) entry which is preliminary data.</text>
</comment>
<evidence type="ECO:0000256" key="6">
    <source>
        <dbReference type="ARBA" id="ARBA00023242"/>
    </source>
</evidence>
<feature type="compositionally biased region" description="Basic residues" evidence="8">
    <location>
        <begin position="749"/>
        <end position="759"/>
    </location>
</feature>
<feature type="compositionally biased region" description="Basic and acidic residues" evidence="8">
    <location>
        <begin position="572"/>
        <end position="588"/>
    </location>
</feature>
<keyword evidence="7" id="KW-0131">Cell cycle</keyword>
<feature type="compositionally biased region" description="Basic and acidic residues" evidence="8">
    <location>
        <begin position="631"/>
        <end position="652"/>
    </location>
</feature>
<feature type="compositionally biased region" description="Basic and acidic residues" evidence="8">
    <location>
        <begin position="1161"/>
        <end position="1187"/>
    </location>
</feature>
<dbReference type="Gene3D" id="2.30.30.140">
    <property type="match status" value="1"/>
</dbReference>
<dbReference type="PANTHER" id="PTHR12663:SF3">
    <property type="entry name" value="SISTER CHROMATID COHESION PROTEIN PDS5 HOMOLOG C"/>
    <property type="match status" value="1"/>
</dbReference>
<proteinExistence type="predicted"/>
<feature type="compositionally biased region" description="Polar residues" evidence="8">
    <location>
        <begin position="1123"/>
        <end position="1135"/>
    </location>
</feature>
<keyword evidence="5" id="KW-0234">DNA repair</keyword>
<dbReference type="SUPFAM" id="SSF48371">
    <property type="entry name" value="ARM repeat"/>
    <property type="match status" value="1"/>
</dbReference>
<feature type="compositionally biased region" description="Low complexity" evidence="8">
    <location>
        <begin position="607"/>
        <end position="619"/>
    </location>
</feature>
<keyword evidence="3" id="KW-0227">DNA damage</keyword>
<feature type="region of interest" description="Disordered" evidence="8">
    <location>
        <begin position="262"/>
        <end position="360"/>
    </location>
</feature>
<dbReference type="SMART" id="SM00333">
    <property type="entry name" value="TUDOR"/>
    <property type="match status" value="1"/>
</dbReference>
<feature type="compositionally biased region" description="Basic and acidic residues" evidence="8">
    <location>
        <begin position="760"/>
        <end position="772"/>
    </location>
</feature>
<evidence type="ECO:0000256" key="5">
    <source>
        <dbReference type="ARBA" id="ARBA00023204"/>
    </source>
</evidence>
<dbReference type="InterPro" id="IPR039776">
    <property type="entry name" value="Pds5"/>
</dbReference>
<feature type="compositionally biased region" description="Basic residues" evidence="8">
    <location>
        <begin position="620"/>
        <end position="630"/>
    </location>
</feature>
<evidence type="ECO:0000256" key="4">
    <source>
        <dbReference type="ARBA" id="ARBA00022776"/>
    </source>
</evidence>
<dbReference type="GO" id="GO:0005634">
    <property type="term" value="C:nucleus"/>
    <property type="evidence" value="ECO:0007669"/>
    <property type="project" value="UniProtKB-SubCell"/>
</dbReference>
<feature type="compositionally biased region" description="Basic and acidic residues" evidence="8">
    <location>
        <begin position="1018"/>
        <end position="1030"/>
    </location>
</feature>
<feature type="compositionally biased region" description="Basic and acidic residues" evidence="8">
    <location>
        <begin position="696"/>
        <end position="713"/>
    </location>
</feature>
<dbReference type="GO" id="GO:0035825">
    <property type="term" value="P:homologous recombination"/>
    <property type="evidence" value="ECO:0007669"/>
    <property type="project" value="UniProtKB-ARBA"/>
</dbReference>
<dbReference type="AlphaFoldDB" id="A0ABD3EPE7"/>
<name>A0ABD3EPE7_9LAMI</name>
<evidence type="ECO:0000256" key="3">
    <source>
        <dbReference type="ARBA" id="ARBA00022763"/>
    </source>
</evidence>
<evidence type="ECO:0000256" key="8">
    <source>
        <dbReference type="SAM" id="MobiDB-lite"/>
    </source>
</evidence>
<dbReference type="GO" id="GO:0051301">
    <property type="term" value="P:cell division"/>
    <property type="evidence" value="ECO:0007669"/>
    <property type="project" value="UniProtKB-KW"/>
</dbReference>
<evidence type="ECO:0000259" key="9">
    <source>
        <dbReference type="SMART" id="SM00333"/>
    </source>
</evidence>
<feature type="compositionally biased region" description="Basic and acidic residues" evidence="8">
    <location>
        <begin position="484"/>
        <end position="518"/>
    </location>
</feature>
<dbReference type="InterPro" id="IPR016024">
    <property type="entry name" value="ARM-type_fold"/>
</dbReference>
<feature type="compositionally biased region" description="Polar residues" evidence="8">
    <location>
        <begin position="329"/>
        <end position="341"/>
    </location>
</feature>
<feature type="region of interest" description="Disordered" evidence="8">
    <location>
        <begin position="1012"/>
        <end position="1194"/>
    </location>
</feature>
<dbReference type="GO" id="GO:0006281">
    <property type="term" value="P:DNA repair"/>
    <property type="evidence" value="ECO:0007669"/>
    <property type="project" value="UniProtKB-KW"/>
</dbReference>
<feature type="compositionally biased region" description="Basic and acidic residues" evidence="8">
    <location>
        <begin position="1047"/>
        <end position="1104"/>
    </location>
</feature>
<evidence type="ECO:0000256" key="1">
    <source>
        <dbReference type="ARBA" id="ARBA00004123"/>
    </source>
</evidence>
<sequence>MLPLSDKELEERLSAAGNSLLHHPSSPDELLPLLDQIEELLQKVEQSPARSMQTALSPLTKALVAEELLKHSDVDVKVGVASCISEITRITAPDAPYDDDKMKDVFQLIVSSFENLSDTSSRSYEKRATILETVAKVRSCVIMLDLECDQMINVMFQHFLTAIRVNHANVIFASMETIMTLVLEESEDISPDLLNPILVTLKMNNEAVMPIAKKLAERVIQNSADRLRPYLADVVKSLDASLDDYGEVVASVCRENTDIVGNSNESISRDEPVVEKKSTSVSPARDELTQVAVDGREETNSQEKEDPTLIGSSKSIVSNGIKTEKVMTDANSSKKANSNHQVAAKPMPKTESDDCGSQNPEKLEAKAGYLEAQEVADNHEVRAEVVLTSPTEADKSFEAAESFDKIEDTTTQLSPSHAPEILATNVASPSQSGILCDESPSEKDRPAKRKEDLVREEMVSVGTASKKASEGESISKAKNQKGKMRSDETTDKDKVLTEEGSSKNDDGNTSDSEARSLHQTENLGDVASKKSSKGETISKVKKQHDEDNASDSEAKSLHQTEKLGDAPSGKASKGEGISKIKKQQHDEDNTSDSEAKLLSQMRKLGNAASKKASKGGSTSKAKKQQQKGKKRSDETTDKYKALTEEGVAKNDEDNASDSEASSLKQTIKLADVASKKTSKGESTSKANKQQQKGKKRSDETNNKDKSLTEEGASKNEGSISDSEERLLNLTEKPGTAASKKAFKVESIPKLKKQQQKGKKRSEETTNKDKELTEGATKNAEDNTSDSEARSLKHTDKLGAATSKKASKGGNISKAKKKQLKGKKQSDNAPDMDKALTEEGAAKNDEGSKSDSEARSLDHTYDLGDASNKMEDGSFMTKEDGKKSASVKPTLGKDALKSSAREVHAKVKVTSPRSPLKSLKDEDIQEETPRMSSKRKRTPGTEKVSDSIEYDENLVGSKVKVWWPKDRMFYEGEIASFDSAKKKHKVMYVDGDEEVLNLKRQRWKFLGEALVSDGDDVDVEHSSHDTSPDVQRKKKGNANAETSKSKRQKMDGSSKSKQKDAATKSGGKLKDDGKLESEMKEDNSKPSRKSVDDDDDTVKPRDHFQKVGGKSQGGGKSKDDSAKTPSQQSKLDIQKNSKSKGKTPESGKSIGAKTTKTSSLSKVKETDQKEKKVADLDSTKSRESESKSVGKKRRR</sequence>
<evidence type="ECO:0000313" key="11">
    <source>
        <dbReference type="Proteomes" id="UP001632038"/>
    </source>
</evidence>
<dbReference type="Proteomes" id="UP001632038">
    <property type="component" value="Unassembled WGS sequence"/>
</dbReference>
<dbReference type="GO" id="GO:0007064">
    <property type="term" value="P:mitotic sister chromatid cohesion"/>
    <property type="evidence" value="ECO:0007669"/>
    <property type="project" value="UniProtKB-ARBA"/>
</dbReference>
<dbReference type="EMBL" id="JAVIJP010000001">
    <property type="protein sequence ID" value="KAL3656099.1"/>
    <property type="molecule type" value="Genomic_DNA"/>
</dbReference>
<dbReference type="Pfam" id="PF20168">
    <property type="entry name" value="PDS5"/>
    <property type="match status" value="1"/>
</dbReference>
<reference evidence="11" key="1">
    <citation type="journal article" date="2024" name="IScience">
        <title>Strigolactones Initiate the Formation of Haustorium-like Structures in Castilleja.</title>
        <authorList>
            <person name="Buerger M."/>
            <person name="Peterson D."/>
            <person name="Chory J."/>
        </authorList>
    </citation>
    <scope>NUCLEOTIDE SEQUENCE [LARGE SCALE GENOMIC DNA]</scope>
</reference>
<dbReference type="InterPro" id="IPR002999">
    <property type="entry name" value="Tudor"/>
</dbReference>
<feature type="compositionally biased region" description="Basic residues" evidence="8">
    <location>
        <begin position="813"/>
        <end position="822"/>
    </location>
</feature>
<evidence type="ECO:0000313" key="10">
    <source>
        <dbReference type="EMBL" id="KAL3656099.1"/>
    </source>
</evidence>
<feature type="compositionally biased region" description="Basic and acidic residues" evidence="8">
    <location>
        <begin position="532"/>
        <end position="564"/>
    </location>
</feature>